<evidence type="ECO:0000313" key="7">
    <source>
        <dbReference type="Proteomes" id="UP001556367"/>
    </source>
</evidence>
<evidence type="ECO:0000256" key="2">
    <source>
        <dbReference type="ARBA" id="ARBA00022670"/>
    </source>
</evidence>
<reference evidence="7" key="1">
    <citation type="submission" date="2024-06" db="EMBL/GenBank/DDBJ databases">
        <title>Multi-omics analyses provide insights into the biosynthesis of the anticancer antibiotic pleurotin in Hohenbuehelia grisea.</title>
        <authorList>
            <person name="Weaver J.A."/>
            <person name="Alberti F."/>
        </authorList>
    </citation>
    <scope>NUCLEOTIDE SEQUENCE [LARGE SCALE GENOMIC DNA]</scope>
    <source>
        <strain evidence="7">T-177</strain>
    </source>
</reference>
<keyword evidence="2" id="KW-0645">Protease</keyword>
<evidence type="ECO:0000256" key="4">
    <source>
        <dbReference type="ARBA" id="ARBA00022801"/>
    </source>
</evidence>
<dbReference type="PANTHER" id="PTHR11010:SF23">
    <property type="entry name" value="SERINE PEPTIDASE"/>
    <property type="match status" value="1"/>
</dbReference>
<sequence length="531" mass="59359">MPHPTIPRVAVPEGPIFARDGTVLPPINTTYYFEQLIDHNDPSRGTFKQRYWHTWEFYKPGGPIVLNAPGESNAQGSVGYLTNRTMTGMIAQQENGATILLEHRFFGLSNPLPDLSTESFKLHTIQQAIDDLEYFAKNVKLPMPGGDQVTPGQAPWILVGGSYPGALTAFTMVNKPGLFHIGYASSGVVQSIMWYWRYFEPIRTNMPRACARDVQAVIEYVDRTFRGKNQTAIQAIKDNFGMSKVTHLVDVAGALRNNLWDWQGLQPTSGPNAAFNRFCKALEMKDGVSAPNSGWGRRHAMEAWGKYWKSGYMAEMCGDADAEECLGTHNATQPFYTDISINNSWRSWFWIVCNEVGFFQDGAPFGFPTIVTRLATPADDIRQCRQMFPKAFPNPSPPNVHLTNTAYHGWRVKVDRLFFANGLRDPWREATMSAKSHNVPLQSTPRQPIAMAEGGYHCSDLLPAFGAADPSVAAVQKQALASIKDWMTEWERSASFTKPQGNEPAIDTRLPPLETPKAKPINAWFKDMGIF</sequence>
<organism evidence="6 7">
    <name type="scientific">Hohenbuehelia grisea</name>
    <dbReference type="NCBI Taxonomy" id="104357"/>
    <lineage>
        <taxon>Eukaryota</taxon>
        <taxon>Fungi</taxon>
        <taxon>Dikarya</taxon>
        <taxon>Basidiomycota</taxon>
        <taxon>Agaricomycotina</taxon>
        <taxon>Agaricomycetes</taxon>
        <taxon>Agaricomycetidae</taxon>
        <taxon>Agaricales</taxon>
        <taxon>Pleurotineae</taxon>
        <taxon>Pleurotaceae</taxon>
        <taxon>Hohenbuehelia</taxon>
    </lineage>
</organism>
<dbReference type="Pfam" id="PF05577">
    <property type="entry name" value="Peptidase_S28"/>
    <property type="match status" value="1"/>
</dbReference>
<dbReference type="SUPFAM" id="SSF53474">
    <property type="entry name" value="alpha/beta-Hydrolases"/>
    <property type="match status" value="1"/>
</dbReference>
<gene>
    <name evidence="6" type="ORF">HGRIS_001947</name>
</gene>
<evidence type="ECO:0008006" key="8">
    <source>
        <dbReference type="Google" id="ProtNLM"/>
    </source>
</evidence>
<keyword evidence="3" id="KW-0732">Signal</keyword>
<keyword evidence="5" id="KW-0325">Glycoprotein</keyword>
<dbReference type="InterPro" id="IPR008758">
    <property type="entry name" value="Peptidase_S28"/>
</dbReference>
<evidence type="ECO:0000256" key="3">
    <source>
        <dbReference type="ARBA" id="ARBA00022729"/>
    </source>
</evidence>
<keyword evidence="7" id="KW-1185">Reference proteome</keyword>
<protein>
    <recommendedName>
        <fullName evidence="8">Peptidase S28</fullName>
    </recommendedName>
</protein>
<dbReference type="Proteomes" id="UP001556367">
    <property type="component" value="Unassembled WGS sequence"/>
</dbReference>
<proteinExistence type="inferred from homology"/>
<name>A0ABR3JIY9_9AGAR</name>
<comment type="similarity">
    <text evidence="1">Belongs to the peptidase S28 family.</text>
</comment>
<comment type="caution">
    <text evidence="6">The sequence shown here is derived from an EMBL/GenBank/DDBJ whole genome shotgun (WGS) entry which is preliminary data.</text>
</comment>
<accession>A0ABR3JIY9</accession>
<keyword evidence="4" id="KW-0378">Hydrolase</keyword>
<dbReference type="Gene3D" id="3.40.50.1820">
    <property type="entry name" value="alpha/beta hydrolase"/>
    <property type="match status" value="2"/>
</dbReference>
<evidence type="ECO:0000256" key="1">
    <source>
        <dbReference type="ARBA" id="ARBA00011079"/>
    </source>
</evidence>
<dbReference type="PANTHER" id="PTHR11010">
    <property type="entry name" value="PROTEASE S28 PRO-X CARBOXYPEPTIDASE-RELATED"/>
    <property type="match status" value="1"/>
</dbReference>
<dbReference type="InterPro" id="IPR029058">
    <property type="entry name" value="AB_hydrolase_fold"/>
</dbReference>
<evidence type="ECO:0000313" key="6">
    <source>
        <dbReference type="EMBL" id="KAL0955730.1"/>
    </source>
</evidence>
<dbReference type="EMBL" id="JASNQZ010000006">
    <property type="protein sequence ID" value="KAL0955730.1"/>
    <property type="molecule type" value="Genomic_DNA"/>
</dbReference>
<evidence type="ECO:0000256" key="5">
    <source>
        <dbReference type="ARBA" id="ARBA00023180"/>
    </source>
</evidence>